<dbReference type="EMBL" id="JMCB01000021">
    <property type="protein sequence ID" value="KFE62497.1"/>
    <property type="molecule type" value="Genomic_DNA"/>
</dbReference>
<dbReference type="InterPro" id="IPR006680">
    <property type="entry name" value="Amidohydro-rel"/>
</dbReference>
<keyword evidence="5" id="KW-1185">Reference proteome</keyword>
<dbReference type="OrthoDB" id="9799024at2"/>
<dbReference type="GO" id="GO:0016831">
    <property type="term" value="F:carboxy-lyase activity"/>
    <property type="evidence" value="ECO:0007669"/>
    <property type="project" value="InterPro"/>
</dbReference>
<dbReference type="Pfam" id="PF04909">
    <property type="entry name" value="Amidohydro_2"/>
    <property type="match status" value="1"/>
</dbReference>
<organism evidence="4 5">
    <name type="scientific">Hyalangium minutum</name>
    <dbReference type="NCBI Taxonomy" id="394096"/>
    <lineage>
        <taxon>Bacteria</taxon>
        <taxon>Pseudomonadati</taxon>
        <taxon>Myxococcota</taxon>
        <taxon>Myxococcia</taxon>
        <taxon>Myxococcales</taxon>
        <taxon>Cystobacterineae</taxon>
        <taxon>Archangiaceae</taxon>
        <taxon>Hyalangium</taxon>
    </lineage>
</organism>
<dbReference type="InterPro" id="IPR032465">
    <property type="entry name" value="ACMSD"/>
</dbReference>
<dbReference type="PANTHER" id="PTHR21240">
    <property type="entry name" value="2-AMINO-3-CARBOXYLMUCONATE-6-SEMIALDEHYDE DECARBOXYLASE"/>
    <property type="match status" value="1"/>
</dbReference>
<dbReference type="PANTHER" id="PTHR21240:SF19">
    <property type="entry name" value="CATALYTIC_ HYDROLASE"/>
    <property type="match status" value="1"/>
</dbReference>
<dbReference type="RefSeq" id="WP_044197237.1">
    <property type="nucleotide sequence ID" value="NZ_JMCB01000021.1"/>
</dbReference>
<name>A0A085W484_9BACT</name>
<feature type="chain" id="PRO_5001799205" description="Amidohydrolase-related domain-containing protein" evidence="2">
    <location>
        <begin position="25"/>
        <end position="341"/>
    </location>
</feature>
<keyword evidence="1" id="KW-0456">Lyase</keyword>
<protein>
    <recommendedName>
        <fullName evidence="3">Amidohydrolase-related domain-containing protein</fullName>
    </recommendedName>
</protein>
<comment type="caution">
    <text evidence="4">The sequence shown here is derived from an EMBL/GenBank/DDBJ whole genome shotgun (WGS) entry which is preliminary data.</text>
</comment>
<dbReference type="PROSITE" id="PS51257">
    <property type="entry name" value="PROKAR_LIPOPROTEIN"/>
    <property type="match status" value="1"/>
</dbReference>
<dbReference type="Proteomes" id="UP000028725">
    <property type="component" value="Unassembled WGS sequence"/>
</dbReference>
<dbReference type="AlphaFoldDB" id="A0A085W484"/>
<dbReference type="PATRIC" id="fig|394096.3.peg.7666"/>
<dbReference type="Gene3D" id="3.20.20.140">
    <property type="entry name" value="Metal-dependent hydrolases"/>
    <property type="match status" value="1"/>
</dbReference>
<evidence type="ECO:0000256" key="1">
    <source>
        <dbReference type="ARBA" id="ARBA00023239"/>
    </source>
</evidence>
<reference evidence="4 5" key="1">
    <citation type="submission" date="2014-04" db="EMBL/GenBank/DDBJ databases">
        <title>Genome assembly of Hyalangium minutum DSM 14724.</title>
        <authorList>
            <person name="Sharma G."/>
            <person name="Subramanian S."/>
        </authorList>
    </citation>
    <scope>NUCLEOTIDE SEQUENCE [LARGE SCALE GENOMIC DNA]</scope>
    <source>
        <strain evidence="4 5">DSM 14724</strain>
    </source>
</reference>
<feature type="signal peptide" evidence="2">
    <location>
        <begin position="1"/>
        <end position="24"/>
    </location>
</feature>
<sequence>MNRRVFVGFVFMAGGLLLGACAHAPQRDTSLQPIIDVHFHATGAEEQGPPPLAMCVSGESLPVWDPRKPWAEPFTVWLKQPTCSDPVWSQTTDEAVMRESIEVLRRYNITALTSGGAEGLVEKWHAAEPTRIVPTLYFNLADPQHPSVETVRQWFKEGRYKALAEVTNQYGGIEPNDPAFEPYLALAEELDVPVGIHIGAGPPGAPYLGFEKYRARMHSPLALEEVLMKHPKLRIYVMHAGWPMLDDMLAVMWAHPQVYVDTGVIIYALPKAEFYRYLQRLVEAGFGNRVMFGSDQMVWPGVVPKALQLIEQAPFLSEAQKRDILYNNAARFLRMEGASAK</sequence>
<dbReference type="InterPro" id="IPR032466">
    <property type="entry name" value="Metal_Hydrolase"/>
</dbReference>
<dbReference type="STRING" id="394096.DB31_3931"/>
<feature type="domain" description="Amidohydrolase-related" evidence="3">
    <location>
        <begin position="35"/>
        <end position="334"/>
    </location>
</feature>
<gene>
    <name evidence="4" type="ORF">DB31_3931</name>
</gene>
<keyword evidence="2" id="KW-0732">Signal</keyword>
<evidence type="ECO:0000256" key="2">
    <source>
        <dbReference type="SAM" id="SignalP"/>
    </source>
</evidence>
<proteinExistence type="predicted"/>
<evidence type="ECO:0000259" key="3">
    <source>
        <dbReference type="Pfam" id="PF04909"/>
    </source>
</evidence>
<dbReference type="GO" id="GO:0016787">
    <property type="term" value="F:hydrolase activity"/>
    <property type="evidence" value="ECO:0007669"/>
    <property type="project" value="InterPro"/>
</dbReference>
<evidence type="ECO:0000313" key="4">
    <source>
        <dbReference type="EMBL" id="KFE62497.1"/>
    </source>
</evidence>
<dbReference type="SUPFAM" id="SSF51556">
    <property type="entry name" value="Metallo-dependent hydrolases"/>
    <property type="match status" value="1"/>
</dbReference>
<accession>A0A085W484</accession>
<evidence type="ECO:0000313" key="5">
    <source>
        <dbReference type="Proteomes" id="UP000028725"/>
    </source>
</evidence>